<comment type="caution">
    <text evidence="9">The sequence shown here is derived from an EMBL/GenBank/DDBJ whole genome shotgun (WGS) entry which is preliminary data.</text>
</comment>
<dbReference type="InterPro" id="IPR027806">
    <property type="entry name" value="HARBI1_dom"/>
</dbReference>
<evidence type="ECO:0000256" key="3">
    <source>
        <dbReference type="ARBA" id="ARBA00006958"/>
    </source>
</evidence>
<dbReference type="PANTHER" id="PTHR22930">
    <property type="match status" value="1"/>
</dbReference>
<dbReference type="GO" id="GO:0004518">
    <property type="term" value="F:nuclease activity"/>
    <property type="evidence" value="ECO:0007669"/>
    <property type="project" value="UniProtKB-KW"/>
</dbReference>
<keyword evidence="4" id="KW-0540">Nuclease</keyword>
<dbReference type="AlphaFoldDB" id="A0A6G0SSW5"/>
<dbReference type="InterPro" id="IPR045249">
    <property type="entry name" value="HARBI1-like"/>
</dbReference>
<evidence type="ECO:0000256" key="7">
    <source>
        <dbReference type="ARBA" id="ARBA00023242"/>
    </source>
</evidence>
<dbReference type="PANTHER" id="PTHR22930:SF284">
    <property type="entry name" value="DDE TNP4 DOMAIN-CONTAINING PROTEIN"/>
    <property type="match status" value="1"/>
</dbReference>
<dbReference type="GO" id="GO:0016787">
    <property type="term" value="F:hydrolase activity"/>
    <property type="evidence" value="ECO:0007669"/>
    <property type="project" value="UniProtKB-KW"/>
</dbReference>
<keyword evidence="6" id="KW-0378">Hydrolase</keyword>
<evidence type="ECO:0000256" key="2">
    <source>
        <dbReference type="ARBA" id="ARBA00004123"/>
    </source>
</evidence>
<dbReference type="Proteomes" id="UP000475862">
    <property type="component" value="Unassembled WGS sequence"/>
</dbReference>
<dbReference type="GO" id="GO:0005634">
    <property type="term" value="C:nucleus"/>
    <property type="evidence" value="ECO:0007669"/>
    <property type="project" value="UniProtKB-SubCell"/>
</dbReference>
<evidence type="ECO:0000256" key="5">
    <source>
        <dbReference type="ARBA" id="ARBA00022723"/>
    </source>
</evidence>
<comment type="similarity">
    <text evidence="3">Belongs to the HARBI1 family.</text>
</comment>
<proteinExistence type="inferred from homology"/>
<evidence type="ECO:0000259" key="8">
    <source>
        <dbReference type="Pfam" id="PF13359"/>
    </source>
</evidence>
<sequence>MASDEDALALLALALIMKKKETKPVKRERKKWCKDWLLKRATYSHVNLLNELKFEPEDFKNYVRMDEKTYLELLSMVTPMIKKEDTVMRKSISAHERLSVTLRFLATGRSYEDLKFSSVISPQAFGKIIPETCQALYQVLRKDYLKFPTSEEEWKGVAKMYEERWNFPHCLGAIDGKHIAIVPPANSGSYYFNYKGYHSLVLMAIVNAKYQFMYIDVGMNGRISDGGVLQNTVFFEKLENGELHIPSSETLTGTNRNLPYVFVTDDAFPLRPDMIKPFRQANLKSHERKILNYRLSRARRVVENAFGIMASRFRIFYTHINLEPENIDKVVKASCVLHNFLIERSKRSYAPQECFYRENSESGNIISEGYNTQNSTMENLERRNPGNTLNTAKIVRENFMNYFNEEGTVPWQDNYVT</sequence>
<evidence type="ECO:0000256" key="4">
    <source>
        <dbReference type="ARBA" id="ARBA00022722"/>
    </source>
</evidence>
<name>A0A6G0SSW5_APHGL</name>
<organism evidence="9 10">
    <name type="scientific">Aphis glycines</name>
    <name type="common">Soybean aphid</name>
    <dbReference type="NCBI Taxonomy" id="307491"/>
    <lineage>
        <taxon>Eukaryota</taxon>
        <taxon>Metazoa</taxon>
        <taxon>Ecdysozoa</taxon>
        <taxon>Arthropoda</taxon>
        <taxon>Hexapoda</taxon>
        <taxon>Insecta</taxon>
        <taxon>Pterygota</taxon>
        <taxon>Neoptera</taxon>
        <taxon>Paraneoptera</taxon>
        <taxon>Hemiptera</taxon>
        <taxon>Sternorrhyncha</taxon>
        <taxon>Aphidomorpha</taxon>
        <taxon>Aphidoidea</taxon>
        <taxon>Aphididae</taxon>
        <taxon>Aphidini</taxon>
        <taxon>Aphis</taxon>
        <taxon>Aphis</taxon>
    </lineage>
</organism>
<dbReference type="GO" id="GO:0046872">
    <property type="term" value="F:metal ion binding"/>
    <property type="evidence" value="ECO:0007669"/>
    <property type="project" value="UniProtKB-KW"/>
</dbReference>
<protein>
    <recommendedName>
        <fullName evidence="8">DDE Tnp4 domain-containing protein</fullName>
    </recommendedName>
</protein>
<evidence type="ECO:0000313" key="10">
    <source>
        <dbReference type="Proteomes" id="UP000475862"/>
    </source>
</evidence>
<dbReference type="EMBL" id="VYZN01002853">
    <property type="protein sequence ID" value="KAE9521466.1"/>
    <property type="molecule type" value="Genomic_DNA"/>
</dbReference>
<evidence type="ECO:0000313" key="9">
    <source>
        <dbReference type="EMBL" id="KAE9521466.1"/>
    </source>
</evidence>
<evidence type="ECO:0000256" key="1">
    <source>
        <dbReference type="ARBA" id="ARBA00001968"/>
    </source>
</evidence>
<evidence type="ECO:0000256" key="6">
    <source>
        <dbReference type="ARBA" id="ARBA00022801"/>
    </source>
</evidence>
<keyword evidence="5" id="KW-0479">Metal-binding</keyword>
<feature type="domain" description="DDE Tnp4" evidence="8">
    <location>
        <begin position="174"/>
        <end position="339"/>
    </location>
</feature>
<dbReference type="OrthoDB" id="6597749at2759"/>
<comment type="cofactor">
    <cofactor evidence="1">
        <name>a divalent metal cation</name>
        <dbReference type="ChEBI" id="CHEBI:60240"/>
    </cofactor>
</comment>
<reference evidence="9 10" key="1">
    <citation type="submission" date="2019-08" db="EMBL/GenBank/DDBJ databases">
        <title>The genome of the soybean aphid Biotype 1, its phylome, world population structure and adaptation to the North American continent.</title>
        <authorList>
            <person name="Giordano R."/>
            <person name="Donthu R.K."/>
            <person name="Hernandez A.G."/>
            <person name="Wright C.L."/>
            <person name="Zimin A.V."/>
        </authorList>
    </citation>
    <scope>NUCLEOTIDE SEQUENCE [LARGE SCALE GENOMIC DNA]</scope>
    <source>
        <tissue evidence="9">Whole aphids</tissue>
    </source>
</reference>
<keyword evidence="7" id="KW-0539">Nucleus</keyword>
<dbReference type="Pfam" id="PF13359">
    <property type="entry name" value="DDE_Tnp_4"/>
    <property type="match status" value="1"/>
</dbReference>
<gene>
    <name evidence="9" type="ORF">AGLY_018140</name>
</gene>
<keyword evidence="10" id="KW-1185">Reference proteome</keyword>
<accession>A0A6G0SSW5</accession>
<comment type="subcellular location">
    <subcellularLocation>
        <location evidence="2">Nucleus</location>
    </subcellularLocation>
</comment>